<dbReference type="PANTHER" id="PTHR14150">
    <property type="entry name" value="U3 SMALL NUCLEOLAR RNA-ASSOCIATED PROTEIN 14"/>
    <property type="match status" value="1"/>
</dbReference>
<feature type="region of interest" description="Disordered" evidence="5">
    <location>
        <begin position="432"/>
        <end position="482"/>
    </location>
</feature>
<feature type="compositionally biased region" description="Acidic residues" evidence="5">
    <location>
        <begin position="265"/>
        <end position="277"/>
    </location>
</feature>
<proteinExistence type="inferred from homology"/>
<evidence type="ECO:0000313" key="7">
    <source>
        <dbReference type="Proteomes" id="UP000657035"/>
    </source>
</evidence>
<dbReference type="OrthoDB" id="277439at2759"/>
<keyword evidence="3" id="KW-0597">Phosphoprotein</keyword>
<feature type="non-terminal residue" evidence="6">
    <location>
        <position position="696"/>
    </location>
</feature>
<dbReference type="EMBL" id="WBMU01006561">
    <property type="protein sequence ID" value="NXC78156.1"/>
    <property type="molecule type" value="Genomic_DNA"/>
</dbReference>
<dbReference type="Proteomes" id="UP000657035">
    <property type="component" value="Unassembled WGS sequence"/>
</dbReference>
<dbReference type="AlphaFoldDB" id="A0A851QGI4"/>
<keyword evidence="4" id="KW-0539">Nucleus</keyword>
<feature type="non-terminal residue" evidence="6">
    <location>
        <position position="1"/>
    </location>
</feature>
<evidence type="ECO:0000256" key="5">
    <source>
        <dbReference type="SAM" id="MobiDB-lite"/>
    </source>
</evidence>
<protein>
    <submittedName>
        <fullName evidence="6">UT14A protein</fullName>
    </submittedName>
</protein>
<reference evidence="6" key="1">
    <citation type="submission" date="2019-09" db="EMBL/GenBank/DDBJ databases">
        <title>Bird 10,000 Genomes (B10K) Project - Family phase.</title>
        <authorList>
            <person name="Zhang G."/>
        </authorList>
    </citation>
    <scope>NUCLEOTIDE SEQUENCE</scope>
    <source>
        <strain evidence="6">B10K-CU-031-38</strain>
    </source>
</reference>
<feature type="compositionally biased region" description="Acidic residues" evidence="5">
    <location>
        <begin position="326"/>
        <end position="341"/>
    </location>
</feature>
<feature type="compositionally biased region" description="Acidic residues" evidence="5">
    <location>
        <begin position="305"/>
        <end position="314"/>
    </location>
</feature>
<gene>
    <name evidence="6" type="primary">Utp14a</name>
    <name evidence="6" type="ORF">ANHANH_R04316</name>
</gene>
<comment type="subcellular location">
    <subcellularLocation>
        <location evidence="1">Nucleus</location>
        <location evidence="1">Nucleolus</location>
    </subcellularLocation>
</comment>
<sequence length="696" mass="77456">CVGTGEKLVLSELLQPIHPKSALSSVKKELTRVKQKAAVELPLSKEEAKRVVREAAYDRTSKDVGKWQQVVLQNRRAEQLVFPLKQEIATVVPLEQAASGWKARTPLEQEIFGLLRKTQQPITDPLLTPEETASLQAMSLEEARQRRAELQKARALQSYYEAKARREKKIKSKKYHRVLKKSKRRKALKEFELLHKSDPEAALAKLEELEQLRMQERMSLKHQNKGKWARSRAIMAKYDLEARKAMQEQLAKNKELMQKVRVEPPEEEPGDVPEEDPASVTVPTLPAGANGANPWMLGKPSGPAEEPEVQEGLEDVAVPGAAESKEEMEEDEEEMSEEEALLQDFAQKRQARQQRAGSPEGQGEGLAAPGSAGLVCGRVADETEAGSELLGDGPIQPACAEEQASAGIEQPPRAQEEILLSEQLGRVRTMEDVEALASEEPVEEQEKPVAARAEKRVQQLEEGRAGDRRAKKPPAKKPPAKKKIISLHAMLAGKSQEVQCPSLPVVVEEEEDGIDQRGVITEAFAGDDVVADFRREKRKAEQAAKPQPVNLVLPGWGEWAGTGLKPSAKKIKRFLLKPSPAPPRQDQYLPHVIISERRNIHVAAHQVNELPFPFERHQQFEQSIRTPVGATWNTQRAFQKLTAPRIVTRAGHIIQPISAEDVPDMANGAGSGAKPALEIVPKRQEQLFCRPRKRAR</sequence>
<evidence type="ECO:0000256" key="2">
    <source>
        <dbReference type="ARBA" id="ARBA00007774"/>
    </source>
</evidence>
<feature type="region of interest" description="Disordered" evidence="5">
    <location>
        <begin position="262"/>
        <end position="372"/>
    </location>
</feature>
<evidence type="ECO:0000256" key="4">
    <source>
        <dbReference type="ARBA" id="ARBA00023242"/>
    </source>
</evidence>
<dbReference type="Pfam" id="PF04615">
    <property type="entry name" value="Utp14"/>
    <property type="match status" value="1"/>
</dbReference>
<evidence type="ECO:0000256" key="3">
    <source>
        <dbReference type="ARBA" id="ARBA00022553"/>
    </source>
</evidence>
<name>A0A851QGI4_ANHAN</name>
<feature type="compositionally biased region" description="Basic and acidic residues" evidence="5">
    <location>
        <begin position="444"/>
        <end position="468"/>
    </location>
</feature>
<evidence type="ECO:0000313" key="6">
    <source>
        <dbReference type="EMBL" id="NXC78156.1"/>
    </source>
</evidence>
<dbReference type="PANTHER" id="PTHR14150:SF12">
    <property type="entry name" value="U3 SMALL NUCLEOLAR RNA-ASSOCIATED PROTEIN 14 HOMOLOG A"/>
    <property type="match status" value="1"/>
</dbReference>
<comment type="similarity">
    <text evidence="2">Belongs to the UTP14 family.</text>
</comment>
<keyword evidence="7" id="KW-1185">Reference proteome</keyword>
<dbReference type="GO" id="GO:0006364">
    <property type="term" value="P:rRNA processing"/>
    <property type="evidence" value="ECO:0007669"/>
    <property type="project" value="InterPro"/>
</dbReference>
<comment type="caution">
    <text evidence="6">The sequence shown here is derived from an EMBL/GenBank/DDBJ whole genome shotgun (WGS) entry which is preliminary data.</text>
</comment>
<accession>A0A851QGI4</accession>
<dbReference type="GO" id="GO:0032040">
    <property type="term" value="C:small-subunit processome"/>
    <property type="evidence" value="ECO:0007669"/>
    <property type="project" value="InterPro"/>
</dbReference>
<evidence type="ECO:0000256" key="1">
    <source>
        <dbReference type="ARBA" id="ARBA00004604"/>
    </source>
</evidence>
<organism evidence="6 7">
    <name type="scientific">Anhinga anhinga</name>
    <name type="common">Anhinga</name>
    <name type="synonym">Plotus anhinga</name>
    <dbReference type="NCBI Taxonomy" id="56067"/>
    <lineage>
        <taxon>Eukaryota</taxon>
        <taxon>Metazoa</taxon>
        <taxon>Chordata</taxon>
        <taxon>Craniata</taxon>
        <taxon>Vertebrata</taxon>
        <taxon>Euteleostomi</taxon>
        <taxon>Archelosauria</taxon>
        <taxon>Archosauria</taxon>
        <taxon>Dinosauria</taxon>
        <taxon>Saurischia</taxon>
        <taxon>Theropoda</taxon>
        <taxon>Coelurosauria</taxon>
        <taxon>Aves</taxon>
        <taxon>Neognathae</taxon>
        <taxon>Neoaves</taxon>
        <taxon>Aequornithes</taxon>
        <taxon>Suliformes</taxon>
        <taxon>Anhingidae</taxon>
        <taxon>Anhinga</taxon>
    </lineage>
</organism>
<feature type="compositionally biased region" description="Basic residues" evidence="5">
    <location>
        <begin position="469"/>
        <end position="482"/>
    </location>
</feature>
<dbReference type="InterPro" id="IPR006709">
    <property type="entry name" value="SSU_processome_Utp14"/>
</dbReference>